<protein>
    <submittedName>
        <fullName evidence="3">Uncharacterized protein</fullName>
    </submittedName>
</protein>
<feature type="compositionally biased region" description="Basic and acidic residues" evidence="2">
    <location>
        <begin position="1"/>
        <end position="10"/>
    </location>
</feature>
<reference evidence="3" key="1">
    <citation type="journal article" date="2019" name="Sci. Rep.">
        <title>Draft genome of Tanacetum cinerariifolium, the natural source of mosquito coil.</title>
        <authorList>
            <person name="Yamashiro T."/>
            <person name="Shiraishi A."/>
            <person name="Satake H."/>
            <person name="Nakayama K."/>
        </authorList>
    </citation>
    <scope>NUCLEOTIDE SEQUENCE</scope>
</reference>
<name>A0A699IKN2_TANCI</name>
<dbReference type="EMBL" id="BKCJ010305314">
    <property type="protein sequence ID" value="GEZ65002.1"/>
    <property type="molecule type" value="Genomic_DNA"/>
</dbReference>
<keyword evidence="1" id="KW-0175">Coiled coil</keyword>
<proteinExistence type="predicted"/>
<dbReference type="AlphaFoldDB" id="A0A699IKN2"/>
<gene>
    <name evidence="3" type="ORF">Tci_536975</name>
</gene>
<comment type="caution">
    <text evidence="3">The sequence shown here is derived from an EMBL/GenBank/DDBJ whole genome shotgun (WGS) entry which is preliminary data.</text>
</comment>
<feature type="region of interest" description="Disordered" evidence="2">
    <location>
        <begin position="1"/>
        <end position="29"/>
    </location>
</feature>
<feature type="coiled-coil region" evidence="1">
    <location>
        <begin position="120"/>
        <end position="154"/>
    </location>
</feature>
<accession>A0A699IKN2</accession>
<evidence type="ECO:0000256" key="1">
    <source>
        <dbReference type="SAM" id="Coils"/>
    </source>
</evidence>
<sequence>MMMCKQEEKGVPLSAEQSDWLQDTDEEPDEQELEAHYMFMAKIQEVPHDIDDNSRPTYDIEPLEHVQTDNEYNVFAKDRKHSEQPKTINNTYVMGTVDSNVIPDHSDMCNNEFEYDQNANDNDEDERVKLANLIANLKLNINENKKIQKQLRKENKHSLMN</sequence>
<organism evidence="3">
    <name type="scientific">Tanacetum cinerariifolium</name>
    <name type="common">Dalmatian daisy</name>
    <name type="synonym">Chrysanthemum cinerariifolium</name>
    <dbReference type="NCBI Taxonomy" id="118510"/>
    <lineage>
        <taxon>Eukaryota</taxon>
        <taxon>Viridiplantae</taxon>
        <taxon>Streptophyta</taxon>
        <taxon>Embryophyta</taxon>
        <taxon>Tracheophyta</taxon>
        <taxon>Spermatophyta</taxon>
        <taxon>Magnoliopsida</taxon>
        <taxon>eudicotyledons</taxon>
        <taxon>Gunneridae</taxon>
        <taxon>Pentapetalae</taxon>
        <taxon>asterids</taxon>
        <taxon>campanulids</taxon>
        <taxon>Asterales</taxon>
        <taxon>Asteraceae</taxon>
        <taxon>Asteroideae</taxon>
        <taxon>Anthemideae</taxon>
        <taxon>Anthemidinae</taxon>
        <taxon>Tanacetum</taxon>
    </lineage>
</organism>
<evidence type="ECO:0000313" key="3">
    <source>
        <dbReference type="EMBL" id="GEZ65002.1"/>
    </source>
</evidence>
<evidence type="ECO:0000256" key="2">
    <source>
        <dbReference type="SAM" id="MobiDB-lite"/>
    </source>
</evidence>